<dbReference type="EMBL" id="SLZZ01000028">
    <property type="protein sequence ID" value="TCS75588.1"/>
    <property type="molecule type" value="Genomic_DNA"/>
</dbReference>
<dbReference type="InterPro" id="IPR019606">
    <property type="entry name" value="GerMN"/>
</dbReference>
<dbReference type="RefSeq" id="WP_165920953.1">
    <property type="nucleotide sequence ID" value="NZ_DAIPCY010000039.1"/>
</dbReference>
<dbReference type="SMART" id="SM00909">
    <property type="entry name" value="Germane"/>
    <property type="match status" value="2"/>
</dbReference>
<sequence>MKRKISGVVSVFFCILFLLSACGKPKNEKGDSFDIYYLNSDRTGLTKVTSEISKNQSTEKIIGRILKALKKPTEDIDYTAPIPEGVKINSYKLEGEILYLDFNGKYVNIDPLEEKLVRAAIVKSLVQIDGISGLWLTVEGADLNDSTGKVTGYLNEDDFVQNTGSSLNTYETANLTLYFASEAGNKLIAQNIDAKYSSNISKEKLIVEKLMKGPRKGTGYATINTEVSLLSVTIKDGICYVNLDNEFLTGGVDVKPEITIYSIVNSLVEGTTANEVQIMVNGEKNISYMDKIDLTQPLKEDMSWVEKAEEE</sequence>
<evidence type="ECO:0000313" key="4">
    <source>
        <dbReference type="Proteomes" id="UP000295726"/>
    </source>
</evidence>
<organism evidence="3 4">
    <name type="scientific">Muricomes intestini</name>
    <dbReference type="NCBI Taxonomy" id="1796634"/>
    <lineage>
        <taxon>Bacteria</taxon>
        <taxon>Bacillati</taxon>
        <taxon>Bacillota</taxon>
        <taxon>Clostridia</taxon>
        <taxon>Lachnospirales</taxon>
        <taxon>Lachnospiraceae</taxon>
        <taxon>Muricomes</taxon>
    </lineage>
</organism>
<protein>
    <submittedName>
        <fullName evidence="3">Germination protein M</fullName>
    </submittedName>
</protein>
<gene>
    <name evidence="3" type="ORF">EDD59_12811</name>
</gene>
<evidence type="ECO:0000259" key="2">
    <source>
        <dbReference type="SMART" id="SM00909"/>
    </source>
</evidence>
<feature type="chain" id="PRO_5039721016" evidence="1">
    <location>
        <begin position="24"/>
        <end position="311"/>
    </location>
</feature>
<feature type="domain" description="GerMN" evidence="2">
    <location>
        <begin position="203"/>
        <end position="289"/>
    </location>
</feature>
<dbReference type="Pfam" id="PF10646">
    <property type="entry name" value="Germane"/>
    <property type="match status" value="2"/>
</dbReference>
<comment type="caution">
    <text evidence="3">The sequence shown here is derived from an EMBL/GenBank/DDBJ whole genome shotgun (WGS) entry which is preliminary data.</text>
</comment>
<dbReference type="AlphaFoldDB" id="A0A4R3K1K4"/>
<dbReference type="PROSITE" id="PS51257">
    <property type="entry name" value="PROKAR_LIPOPROTEIN"/>
    <property type="match status" value="1"/>
</dbReference>
<feature type="signal peptide" evidence="1">
    <location>
        <begin position="1"/>
        <end position="23"/>
    </location>
</feature>
<proteinExistence type="predicted"/>
<evidence type="ECO:0000256" key="1">
    <source>
        <dbReference type="SAM" id="SignalP"/>
    </source>
</evidence>
<dbReference type="Proteomes" id="UP000295726">
    <property type="component" value="Unassembled WGS sequence"/>
</dbReference>
<evidence type="ECO:0000313" key="3">
    <source>
        <dbReference type="EMBL" id="TCS75588.1"/>
    </source>
</evidence>
<reference evidence="3 4" key="1">
    <citation type="submission" date="2019-03" db="EMBL/GenBank/DDBJ databases">
        <title>Genomic Encyclopedia of Type Strains, Phase IV (KMG-IV): sequencing the most valuable type-strain genomes for metagenomic binning, comparative biology and taxonomic classification.</title>
        <authorList>
            <person name="Goeker M."/>
        </authorList>
    </citation>
    <scope>NUCLEOTIDE SEQUENCE [LARGE SCALE GENOMIC DNA]</scope>
    <source>
        <strain evidence="3 4">DSM 29489</strain>
    </source>
</reference>
<feature type="domain" description="GerMN" evidence="2">
    <location>
        <begin position="62"/>
        <end position="147"/>
    </location>
</feature>
<keyword evidence="4" id="KW-1185">Reference proteome</keyword>
<name>A0A4R3K1K4_9FIRM</name>
<keyword evidence="1" id="KW-0732">Signal</keyword>
<accession>A0A4R3K1K4</accession>